<dbReference type="InterPro" id="IPR017907">
    <property type="entry name" value="Znf_RING_CS"/>
</dbReference>
<reference evidence="8" key="1">
    <citation type="submission" date="2022-08" db="EMBL/GenBank/DDBJ databases">
        <title>A Global Phylogenomic Analysis of the Shiitake Genus Lentinula.</title>
        <authorList>
            <consortium name="DOE Joint Genome Institute"/>
            <person name="Sierra-Patev S."/>
            <person name="Min B."/>
            <person name="Naranjo-Ortiz M."/>
            <person name="Looney B."/>
            <person name="Konkel Z."/>
            <person name="Slot J.C."/>
            <person name="Sakamoto Y."/>
            <person name="Steenwyk J.L."/>
            <person name="Rokas A."/>
            <person name="Carro J."/>
            <person name="Camarero S."/>
            <person name="Ferreira P."/>
            <person name="Molpeceres G."/>
            <person name="Ruiz-Duenas F.J."/>
            <person name="Serrano A."/>
            <person name="Henrissat B."/>
            <person name="Drula E."/>
            <person name="Hughes K.W."/>
            <person name="Mata J.L."/>
            <person name="Ishikawa N.K."/>
            <person name="Vargas-Isla R."/>
            <person name="Ushijima S."/>
            <person name="Smith C.A."/>
            <person name="Ahrendt S."/>
            <person name="Andreopoulos W."/>
            <person name="He G."/>
            <person name="Labutti K."/>
            <person name="Lipzen A."/>
            <person name="Ng V."/>
            <person name="Riley R."/>
            <person name="Sandor L."/>
            <person name="Barry K."/>
            <person name="Martinez A.T."/>
            <person name="Xiao Y."/>
            <person name="Gibbons J.G."/>
            <person name="Terashima K."/>
            <person name="Grigoriev I.V."/>
            <person name="Hibbett D.S."/>
        </authorList>
    </citation>
    <scope>NUCLEOTIDE SEQUENCE</scope>
    <source>
        <strain evidence="8">RHP3577 ss4</strain>
    </source>
</reference>
<dbReference type="InterPro" id="IPR013083">
    <property type="entry name" value="Znf_RING/FYVE/PHD"/>
</dbReference>
<dbReference type="PROSITE" id="PS50089">
    <property type="entry name" value="ZF_RING_2"/>
    <property type="match status" value="1"/>
</dbReference>
<evidence type="ECO:0000313" key="9">
    <source>
        <dbReference type="Proteomes" id="UP001150217"/>
    </source>
</evidence>
<feature type="compositionally biased region" description="Polar residues" evidence="6">
    <location>
        <begin position="36"/>
        <end position="66"/>
    </location>
</feature>
<name>A0ABQ8VY40_9AGAR</name>
<feature type="domain" description="RING-type" evidence="7">
    <location>
        <begin position="129"/>
        <end position="183"/>
    </location>
</feature>
<dbReference type="Gene3D" id="3.30.40.10">
    <property type="entry name" value="Zinc/RING finger domain, C3HC4 (zinc finger)"/>
    <property type="match status" value="1"/>
</dbReference>
<evidence type="ECO:0000256" key="5">
    <source>
        <dbReference type="SAM" id="Coils"/>
    </source>
</evidence>
<accession>A0ABQ8VY40</accession>
<dbReference type="EMBL" id="JANVFT010000002">
    <property type="protein sequence ID" value="KAJ4501234.1"/>
    <property type="molecule type" value="Genomic_DNA"/>
</dbReference>
<dbReference type="Proteomes" id="UP001150217">
    <property type="component" value="Unassembled WGS sequence"/>
</dbReference>
<dbReference type="SMART" id="SM00184">
    <property type="entry name" value="RING"/>
    <property type="match status" value="1"/>
</dbReference>
<feature type="coiled-coil region" evidence="5">
    <location>
        <begin position="95"/>
        <end position="122"/>
    </location>
</feature>
<keyword evidence="1" id="KW-0479">Metal-binding</keyword>
<dbReference type="PROSITE" id="PS00518">
    <property type="entry name" value="ZF_RING_1"/>
    <property type="match status" value="1"/>
</dbReference>
<sequence>MGTRRRSPLCKAGTRRAPRTSHSRSHPMALRRPVSAQMSPASVAPTSFDTPLMSSPNAGDSGSPSRNRLESVFETQTLKYMEESNDILQTRSQTLLLLNQKLASLNNEKERLNTEMEQEIATRASEYQCPLCLGLAWNPHVLVCGHSFCSKCLGQHKAEHDRKRTANAIGTDLDPVIRCPTCRSLILRKPQFSHTIQSGVESVAKYLHEDAPSAHRLEWSY</sequence>
<keyword evidence="3" id="KW-0862">Zinc</keyword>
<evidence type="ECO:0000256" key="1">
    <source>
        <dbReference type="ARBA" id="ARBA00022723"/>
    </source>
</evidence>
<comment type="caution">
    <text evidence="8">The sequence shown here is derived from an EMBL/GenBank/DDBJ whole genome shotgun (WGS) entry which is preliminary data.</text>
</comment>
<evidence type="ECO:0000256" key="2">
    <source>
        <dbReference type="ARBA" id="ARBA00022771"/>
    </source>
</evidence>
<gene>
    <name evidence="8" type="ORF">C8R41DRAFT_913224</name>
</gene>
<dbReference type="SUPFAM" id="SSF57850">
    <property type="entry name" value="RING/U-box"/>
    <property type="match status" value="1"/>
</dbReference>
<evidence type="ECO:0000313" key="8">
    <source>
        <dbReference type="EMBL" id="KAJ4501234.1"/>
    </source>
</evidence>
<evidence type="ECO:0000256" key="3">
    <source>
        <dbReference type="ARBA" id="ARBA00022833"/>
    </source>
</evidence>
<evidence type="ECO:0000256" key="4">
    <source>
        <dbReference type="PROSITE-ProRule" id="PRU00175"/>
    </source>
</evidence>
<dbReference type="PANTHER" id="PTHR23327">
    <property type="entry name" value="RING FINGER PROTEIN 127"/>
    <property type="match status" value="1"/>
</dbReference>
<keyword evidence="2 4" id="KW-0863">Zinc-finger</keyword>
<evidence type="ECO:0000256" key="6">
    <source>
        <dbReference type="SAM" id="MobiDB-lite"/>
    </source>
</evidence>
<organism evidence="8 9">
    <name type="scientific">Lentinula lateritia</name>
    <dbReference type="NCBI Taxonomy" id="40482"/>
    <lineage>
        <taxon>Eukaryota</taxon>
        <taxon>Fungi</taxon>
        <taxon>Dikarya</taxon>
        <taxon>Basidiomycota</taxon>
        <taxon>Agaricomycotina</taxon>
        <taxon>Agaricomycetes</taxon>
        <taxon>Agaricomycetidae</taxon>
        <taxon>Agaricales</taxon>
        <taxon>Marasmiineae</taxon>
        <taxon>Omphalotaceae</taxon>
        <taxon>Lentinula</taxon>
    </lineage>
</organism>
<keyword evidence="5" id="KW-0175">Coiled coil</keyword>
<feature type="compositionally biased region" description="Basic residues" evidence="6">
    <location>
        <begin position="1"/>
        <end position="25"/>
    </location>
</feature>
<protein>
    <recommendedName>
        <fullName evidence="7">RING-type domain-containing protein</fullName>
    </recommendedName>
</protein>
<keyword evidence="9" id="KW-1185">Reference proteome</keyword>
<dbReference type="InterPro" id="IPR001841">
    <property type="entry name" value="Znf_RING"/>
</dbReference>
<proteinExistence type="predicted"/>
<feature type="region of interest" description="Disordered" evidence="6">
    <location>
        <begin position="1"/>
        <end position="68"/>
    </location>
</feature>
<dbReference type="Pfam" id="PF13445">
    <property type="entry name" value="zf-RING_UBOX"/>
    <property type="match status" value="1"/>
</dbReference>
<evidence type="ECO:0000259" key="7">
    <source>
        <dbReference type="PROSITE" id="PS50089"/>
    </source>
</evidence>
<dbReference type="InterPro" id="IPR027370">
    <property type="entry name" value="Znf-RING_euk"/>
</dbReference>